<accession>A0A6B0GKY4</accession>
<dbReference type="OrthoDB" id="104605at2157"/>
<reference evidence="2 3" key="1">
    <citation type="submission" date="2019-12" db="EMBL/GenBank/DDBJ databases">
        <title>Halocatena pleomorpha gen. nov. sp. nov., an extremely halophilic archaeon of family Halobacteriaceae isolated from saltpan soil.</title>
        <authorList>
            <person name="Pal Y."/>
            <person name="Verma A."/>
            <person name="Krishnamurthi S."/>
            <person name="Kumar P."/>
        </authorList>
    </citation>
    <scope>NUCLEOTIDE SEQUENCE [LARGE SCALE GENOMIC DNA]</scope>
    <source>
        <strain evidence="2 3">JCM 16495</strain>
    </source>
</reference>
<evidence type="ECO:0000256" key="1">
    <source>
        <dbReference type="SAM" id="MobiDB-lite"/>
    </source>
</evidence>
<dbReference type="Proteomes" id="UP000451471">
    <property type="component" value="Unassembled WGS sequence"/>
</dbReference>
<evidence type="ECO:0008006" key="4">
    <source>
        <dbReference type="Google" id="ProtNLM"/>
    </source>
</evidence>
<gene>
    <name evidence="2" type="ORF">GQS65_08565</name>
</gene>
<evidence type="ECO:0000313" key="3">
    <source>
        <dbReference type="Proteomes" id="UP000451471"/>
    </source>
</evidence>
<sequence length="419" mass="47001">MIGRYVGTGWQGCHGLVSIYPRVQSVDRMNDAIYLRQGERLVEMTEQPYEYERVLQDRLANYPRLLAGGQMSDEGIDRWALIGREKSVPDKEGGNERWSADHLFVDQNGVPTIVEVKRSENTEIRRRVVGQMFDYVAHASIYWDAETLSERFIETCEERGIDPDETLTEVVGDSSVDDFWDTVEKNLRSKKIRLVFVADDVPSELKRVVEFLNEAMQDVEVLAIEVVQYTSDGESVFVPRLHGQTEEAKASTSSTTTRSGSEYVQTEAELYEDLEQKVANGAITREVADSFEHLYEFSKSLGDEVDIGGAKNANFGLRVSAHQGDHSGRPSVFTANVSGHLKVWTAKMPLDGDNPAASPVPWNPSAYEEYEEAFGSLDGVPAGEAKAPFEILARDDNLEEFKRIVTEFVAHCREAADQQ</sequence>
<comment type="caution">
    <text evidence="2">The sequence shown here is derived from an EMBL/GenBank/DDBJ whole genome shotgun (WGS) entry which is preliminary data.</text>
</comment>
<protein>
    <recommendedName>
        <fullName evidence="4">DUF91 domain-containing protein</fullName>
    </recommendedName>
</protein>
<dbReference type="Gene3D" id="3.40.1350.10">
    <property type="match status" value="1"/>
</dbReference>
<dbReference type="EMBL" id="WSZK01000015">
    <property type="protein sequence ID" value="MWG34541.1"/>
    <property type="molecule type" value="Genomic_DNA"/>
</dbReference>
<keyword evidence="3" id="KW-1185">Reference proteome</keyword>
<organism evidence="2 3">
    <name type="scientific">Halomarina oriensis</name>
    <dbReference type="NCBI Taxonomy" id="671145"/>
    <lineage>
        <taxon>Archaea</taxon>
        <taxon>Methanobacteriati</taxon>
        <taxon>Methanobacteriota</taxon>
        <taxon>Stenosarchaea group</taxon>
        <taxon>Halobacteria</taxon>
        <taxon>Halobacteriales</taxon>
        <taxon>Natronomonadaceae</taxon>
        <taxon>Halomarina</taxon>
    </lineage>
</organism>
<dbReference type="AlphaFoldDB" id="A0A6B0GKY4"/>
<feature type="compositionally biased region" description="Low complexity" evidence="1">
    <location>
        <begin position="251"/>
        <end position="261"/>
    </location>
</feature>
<proteinExistence type="predicted"/>
<dbReference type="GO" id="GO:0003676">
    <property type="term" value="F:nucleic acid binding"/>
    <property type="evidence" value="ECO:0007669"/>
    <property type="project" value="InterPro"/>
</dbReference>
<dbReference type="RefSeq" id="WP_158204216.1">
    <property type="nucleotide sequence ID" value="NZ_WSZK01000015.1"/>
</dbReference>
<evidence type="ECO:0000313" key="2">
    <source>
        <dbReference type="EMBL" id="MWG34541.1"/>
    </source>
</evidence>
<feature type="region of interest" description="Disordered" evidence="1">
    <location>
        <begin position="243"/>
        <end position="262"/>
    </location>
</feature>
<dbReference type="InterPro" id="IPR011856">
    <property type="entry name" value="tRNA_endonuc-like_dom_sf"/>
</dbReference>
<name>A0A6B0GKY4_9EURY</name>